<dbReference type="Proteomes" id="UP000195221">
    <property type="component" value="Unassembled WGS sequence"/>
</dbReference>
<protein>
    <submittedName>
        <fullName evidence="1">Uncharacterized protein</fullName>
    </submittedName>
</protein>
<dbReference type="EMBL" id="NBTZ01000170">
    <property type="protein sequence ID" value="OTP65969.1"/>
    <property type="molecule type" value="Genomic_DNA"/>
</dbReference>
<sequence length="63" mass="6975">MEGRHCGLPGTQPGTPLFDLLDQCVFRMKVTGRFGIVTDDFGNVTGRFGNVTERTGQQVWRCA</sequence>
<gene>
    <name evidence="1" type="ORF">PAMC26577_38635</name>
</gene>
<accession>A0A242M4F5</accession>
<evidence type="ECO:0000313" key="2">
    <source>
        <dbReference type="Proteomes" id="UP000195221"/>
    </source>
</evidence>
<proteinExistence type="predicted"/>
<organism evidence="1 2">
    <name type="scientific">Caballeronia sordidicola</name>
    <name type="common">Burkholderia sordidicola</name>
    <dbReference type="NCBI Taxonomy" id="196367"/>
    <lineage>
        <taxon>Bacteria</taxon>
        <taxon>Pseudomonadati</taxon>
        <taxon>Pseudomonadota</taxon>
        <taxon>Betaproteobacteria</taxon>
        <taxon>Burkholderiales</taxon>
        <taxon>Burkholderiaceae</taxon>
        <taxon>Caballeronia</taxon>
    </lineage>
</organism>
<dbReference type="AlphaFoldDB" id="A0A242M4F5"/>
<reference evidence="1 2" key="1">
    <citation type="submission" date="2017-03" db="EMBL/GenBank/DDBJ databases">
        <title>Genome analysis of strain PAMC 26577.</title>
        <authorList>
            <person name="Oh H.-M."/>
            <person name="Yang J.-A."/>
        </authorList>
    </citation>
    <scope>NUCLEOTIDE SEQUENCE [LARGE SCALE GENOMIC DNA]</scope>
    <source>
        <strain evidence="1 2">PAMC 26577</strain>
    </source>
</reference>
<evidence type="ECO:0000313" key="1">
    <source>
        <dbReference type="EMBL" id="OTP65969.1"/>
    </source>
</evidence>
<name>A0A242M4F5_CABSO</name>
<comment type="caution">
    <text evidence="1">The sequence shown here is derived from an EMBL/GenBank/DDBJ whole genome shotgun (WGS) entry which is preliminary data.</text>
</comment>